<accession>A0A1H2UA13</accession>
<sequence length="155" mass="17301">MQKTMVLEEYEVNANTMAIVPNFEGEAKSIIWEKDGARIPASCAPTAIIKRGCLRGGSSFEGRSEAVKHYLHIRKKLPVPVNPSEGIYAFPISSLRDPENIWIFYNHVQPGQFVTSDNGTMIQFTDGTSLPTKASTFMIQQQLFRTGHCQSMFTA</sequence>
<dbReference type="OrthoDB" id="2417337at2"/>
<dbReference type="InterPro" id="IPR010461">
    <property type="entry name" value="ComK"/>
</dbReference>
<dbReference type="Proteomes" id="UP000199488">
    <property type="component" value="Unassembled WGS sequence"/>
</dbReference>
<dbReference type="EMBL" id="FNNC01000003">
    <property type="protein sequence ID" value="SDW52996.1"/>
    <property type="molecule type" value="Genomic_DNA"/>
</dbReference>
<name>A0A1H2UA13_9BACI</name>
<dbReference type="RefSeq" id="WP_091613574.1">
    <property type="nucleotide sequence ID" value="NZ_FNNC01000003.1"/>
</dbReference>
<keyword evidence="2" id="KW-1185">Reference proteome</keyword>
<evidence type="ECO:0000313" key="1">
    <source>
        <dbReference type="EMBL" id="SDW52996.1"/>
    </source>
</evidence>
<reference evidence="1 2" key="1">
    <citation type="submission" date="2016-10" db="EMBL/GenBank/DDBJ databases">
        <authorList>
            <person name="de Groot N.N."/>
        </authorList>
    </citation>
    <scope>NUCLEOTIDE SEQUENCE [LARGE SCALE GENOMIC DNA]</scope>
    <source>
        <strain evidence="1 2">DSM 23126</strain>
    </source>
</reference>
<evidence type="ECO:0000313" key="2">
    <source>
        <dbReference type="Proteomes" id="UP000199488"/>
    </source>
</evidence>
<proteinExistence type="predicted"/>
<protein>
    <submittedName>
        <fullName evidence="1">Competence protein ComK</fullName>
    </submittedName>
</protein>
<dbReference type="AlphaFoldDB" id="A0A1H2UA13"/>
<dbReference type="GO" id="GO:0030420">
    <property type="term" value="P:establishment of competence for transformation"/>
    <property type="evidence" value="ECO:0007669"/>
    <property type="project" value="InterPro"/>
</dbReference>
<gene>
    <name evidence="1" type="ORF">SAMN05421781_1634</name>
</gene>
<organism evidence="1 2">
    <name type="scientific">Marinococcus luteus</name>
    <dbReference type="NCBI Taxonomy" id="1122204"/>
    <lineage>
        <taxon>Bacteria</taxon>
        <taxon>Bacillati</taxon>
        <taxon>Bacillota</taxon>
        <taxon>Bacilli</taxon>
        <taxon>Bacillales</taxon>
        <taxon>Bacillaceae</taxon>
        <taxon>Marinococcus</taxon>
    </lineage>
</organism>
<dbReference type="Pfam" id="PF06338">
    <property type="entry name" value="ComK"/>
    <property type="match status" value="1"/>
</dbReference>
<dbReference type="STRING" id="1122204.SAMN05421781_1634"/>